<dbReference type="SUPFAM" id="SSF56601">
    <property type="entry name" value="beta-lactamase/transpeptidase-like"/>
    <property type="match status" value="1"/>
</dbReference>
<keyword evidence="7" id="KW-0132">Cell division</keyword>
<evidence type="ECO:0000313" key="7">
    <source>
        <dbReference type="EMBL" id="WVX65930.1"/>
    </source>
</evidence>
<dbReference type="PANTHER" id="PTHR30627">
    <property type="entry name" value="PEPTIDOGLYCAN D,D-TRANSPEPTIDASE"/>
    <property type="match status" value="1"/>
</dbReference>
<keyword evidence="4" id="KW-0812">Transmembrane</keyword>
<feature type="domain" description="Penicillin-binding protein transpeptidase" evidence="5">
    <location>
        <begin position="238"/>
        <end position="519"/>
    </location>
</feature>
<name>A0ABZ2C2A8_9PROT</name>
<keyword evidence="2" id="KW-0645">Protease</keyword>
<evidence type="ECO:0000256" key="1">
    <source>
        <dbReference type="ARBA" id="ARBA00004370"/>
    </source>
</evidence>
<keyword evidence="2" id="KW-0121">Carboxypeptidase</keyword>
<feature type="transmembrane region" description="Helical" evidence="4">
    <location>
        <begin position="33"/>
        <end position="52"/>
    </location>
</feature>
<comment type="subcellular location">
    <subcellularLocation>
        <location evidence="1">Membrane</location>
    </subcellularLocation>
</comment>
<keyword evidence="2" id="KW-0378">Hydrolase</keyword>
<protein>
    <submittedName>
        <fullName evidence="7">Cell division protein FtsI/penicillin-binding protein 2</fullName>
    </submittedName>
</protein>
<evidence type="ECO:0000313" key="8">
    <source>
        <dbReference type="Proteomes" id="UP001330434"/>
    </source>
</evidence>
<dbReference type="InterPro" id="IPR050515">
    <property type="entry name" value="Beta-lactam/transpept"/>
</dbReference>
<dbReference type="SUPFAM" id="SSF56519">
    <property type="entry name" value="Penicillin binding protein dimerisation domain"/>
    <property type="match status" value="1"/>
</dbReference>
<evidence type="ECO:0000259" key="6">
    <source>
        <dbReference type="Pfam" id="PF03717"/>
    </source>
</evidence>
<evidence type="ECO:0000256" key="2">
    <source>
        <dbReference type="ARBA" id="ARBA00022645"/>
    </source>
</evidence>
<evidence type="ECO:0000256" key="4">
    <source>
        <dbReference type="SAM" id="Phobius"/>
    </source>
</evidence>
<dbReference type="EMBL" id="CP133270">
    <property type="protein sequence ID" value="WVX65930.1"/>
    <property type="molecule type" value="Genomic_DNA"/>
</dbReference>
<keyword evidence="8" id="KW-1185">Reference proteome</keyword>
<dbReference type="InterPro" id="IPR005311">
    <property type="entry name" value="PBP_dimer"/>
</dbReference>
<dbReference type="Gene3D" id="3.30.450.330">
    <property type="match status" value="1"/>
</dbReference>
<dbReference type="Gene3D" id="3.90.1310.10">
    <property type="entry name" value="Penicillin-binding protein 2a (Domain 2)"/>
    <property type="match status" value="1"/>
</dbReference>
<evidence type="ECO:0000256" key="3">
    <source>
        <dbReference type="ARBA" id="ARBA00023136"/>
    </source>
</evidence>
<dbReference type="Proteomes" id="UP001330434">
    <property type="component" value="Chromosome"/>
</dbReference>
<sequence>MTQKKTYFTDLQDQKWSRQETVHHHMDMTKTRLVMLGVVFILAFVVISFRLFDLCILRHSGASSLASESNSRSKVLVRGDIVDRNGEVLVTSLRTYSLYANAKVVLDPQEAAAKLLTVLPELNYKDVLTRLQSDKGFVWIARHLTPTKQAEVLRLGIPGIYFQKDERRVYPHGALAAHVMGFTDIDNRGISGIEKQYNELLISGEEKLQLSLDLRVQHILRDELMAGIAKFKAVGASGIVMNVKTGEILAMVSLPDFDPNQVKKIGANEDVLFNRNTLGIYEMGSSFKIINTAMLLESGLGNLYSQYDVTGPYRLGRFKITDTHPHVGAYKVADIFIHSSNIGSIKMALQVGQERQKNFFKSLGFFQPSPLELPEVGSPMYPKNWSEATLITASYGYGVAVSPLQLITAVAGIINNGMMKKPTLLKVNDATTHESVRVVSSETSDAMKKLLYMQVSIGTGGKAKVAGFEVGGKTGTANTLEGRSYKQKSNRATFLSAFPMSDPQYALIIILEKPQAVEGTYGFNMAGWNAAPVTANVIRRMAAVLKVMPTSRIEFEKLPNASMLIDASYMPQGQ</sequence>
<dbReference type="RefSeq" id="WP_331256498.1">
    <property type="nucleotide sequence ID" value="NZ_CP133270.1"/>
</dbReference>
<keyword evidence="7" id="KW-0131">Cell cycle</keyword>
<dbReference type="Gene3D" id="3.40.710.10">
    <property type="entry name" value="DD-peptidase/beta-lactamase superfamily"/>
    <property type="match status" value="1"/>
</dbReference>
<accession>A0ABZ2C2A8</accession>
<keyword evidence="3 4" id="KW-0472">Membrane</keyword>
<dbReference type="InterPro" id="IPR001460">
    <property type="entry name" value="PCN-bd_Tpept"/>
</dbReference>
<organism evidence="7 8">
    <name type="scientific">Candidatus Bealeia paramacronuclearis</name>
    <dbReference type="NCBI Taxonomy" id="1921001"/>
    <lineage>
        <taxon>Bacteria</taxon>
        <taxon>Pseudomonadati</taxon>
        <taxon>Pseudomonadota</taxon>
        <taxon>Alphaproteobacteria</taxon>
        <taxon>Holosporales</taxon>
        <taxon>Holosporaceae</taxon>
        <taxon>Candidatus Bealeia</taxon>
    </lineage>
</organism>
<reference evidence="7 8" key="1">
    <citation type="journal article" date="2024" name="Environ. Microbiol.">
        <title>Novel evolutionary insights on the interactions of the Holosporales (Alphaproteobacteria) with eukaryotic hosts from comparative genomics.</title>
        <authorList>
            <person name="Giovannini M."/>
            <person name="Petroni G."/>
            <person name="Castelli M."/>
        </authorList>
    </citation>
    <scope>NUCLEOTIDE SEQUENCE [LARGE SCALE GENOMIC DNA]</scope>
    <source>
        <strain evidence="7 8">US_Bl 15I1</strain>
    </source>
</reference>
<dbReference type="Pfam" id="PF03717">
    <property type="entry name" value="PBP_dimer"/>
    <property type="match status" value="1"/>
</dbReference>
<gene>
    <name evidence="7" type="ORF">Bealeia1_00096</name>
</gene>
<proteinExistence type="predicted"/>
<dbReference type="PANTHER" id="PTHR30627:SF1">
    <property type="entry name" value="PEPTIDOGLYCAN D,D-TRANSPEPTIDASE FTSI"/>
    <property type="match status" value="1"/>
</dbReference>
<dbReference type="InterPro" id="IPR036138">
    <property type="entry name" value="PBP_dimer_sf"/>
</dbReference>
<dbReference type="InterPro" id="IPR012338">
    <property type="entry name" value="Beta-lactam/transpept-like"/>
</dbReference>
<evidence type="ECO:0000259" key="5">
    <source>
        <dbReference type="Pfam" id="PF00905"/>
    </source>
</evidence>
<feature type="domain" description="Penicillin-binding protein dimerisation" evidence="6">
    <location>
        <begin position="78"/>
        <end position="201"/>
    </location>
</feature>
<dbReference type="GO" id="GO:0051301">
    <property type="term" value="P:cell division"/>
    <property type="evidence" value="ECO:0007669"/>
    <property type="project" value="UniProtKB-KW"/>
</dbReference>
<keyword evidence="4" id="KW-1133">Transmembrane helix</keyword>
<dbReference type="Pfam" id="PF00905">
    <property type="entry name" value="Transpeptidase"/>
    <property type="match status" value="1"/>
</dbReference>